<evidence type="ECO:0000313" key="1">
    <source>
        <dbReference type="EMBL" id="AWB94544.1"/>
    </source>
</evidence>
<accession>A0A2S0WTI3</accession>
<dbReference type="OrthoDB" id="9800082at2"/>
<proteinExistence type="predicted"/>
<evidence type="ECO:0000313" key="2">
    <source>
        <dbReference type="Proteomes" id="UP000244729"/>
    </source>
</evidence>
<dbReference type="EMBL" id="CP028913">
    <property type="protein sequence ID" value="AWB94544.1"/>
    <property type="molecule type" value="Genomic_DNA"/>
</dbReference>
<dbReference type="InterPro" id="IPR014710">
    <property type="entry name" value="RmlC-like_jellyroll"/>
</dbReference>
<dbReference type="InterPro" id="IPR011051">
    <property type="entry name" value="RmlC_Cupin_sf"/>
</dbReference>
<dbReference type="InterPro" id="IPR010282">
    <property type="entry name" value="Uncharacterised_HutD/Ves"/>
</dbReference>
<organism evidence="1 2">
    <name type="scientific">Agromyces badenianii</name>
    <dbReference type="NCBI Taxonomy" id="2080742"/>
    <lineage>
        <taxon>Bacteria</taxon>
        <taxon>Bacillati</taxon>
        <taxon>Actinomycetota</taxon>
        <taxon>Actinomycetes</taxon>
        <taxon>Micrococcales</taxon>
        <taxon>Microbacteriaceae</taxon>
        <taxon>Agromyces</taxon>
    </lineage>
</organism>
<protein>
    <recommendedName>
        <fullName evidence="3">HutD family protein</fullName>
    </recommendedName>
</protein>
<reference evidence="1 2" key="1">
    <citation type="submission" date="2018-04" db="EMBL/GenBank/DDBJ databases">
        <authorList>
            <person name="Li J."/>
        </authorList>
    </citation>
    <scope>NUCLEOTIDE SEQUENCE [LARGE SCALE GENOMIC DNA]</scope>
    <source>
        <strain evidence="2">30A</strain>
    </source>
</reference>
<dbReference type="SUPFAM" id="SSF51182">
    <property type="entry name" value="RmlC-like cupins"/>
    <property type="match status" value="1"/>
</dbReference>
<dbReference type="PANTHER" id="PTHR37943:SF1">
    <property type="entry name" value="PROTEIN VES"/>
    <property type="match status" value="1"/>
</dbReference>
<dbReference type="AlphaFoldDB" id="A0A2S0WTI3"/>
<dbReference type="Gene3D" id="2.60.120.10">
    <property type="entry name" value="Jelly Rolls"/>
    <property type="match status" value="1"/>
</dbReference>
<dbReference type="Proteomes" id="UP000244729">
    <property type="component" value="Chromosome"/>
</dbReference>
<name>A0A2S0WTI3_9MICO</name>
<gene>
    <name evidence="1" type="ORF">DCE93_01715</name>
</gene>
<sequence length="217" mass="23508">MADGHDFGEGCGSSRCLSTRRAPDGGRLASWRACRLKRIPASARNVQPWKNGLGVTEVIAAEEDEAGEELWRISVATISQNGPFSSYPGVSRLLMPLDVDGLNLSIDGVERRVSQYEVVAFEGEASVEVVGVRSAIRDLNAMARRVDHSITLQDVRFVDAKWIQAEANQQVVLVNLLRPVTCSGVELEYGDAVSLQGGEGVEMRGLGRLGVLTVSKR</sequence>
<dbReference type="Pfam" id="PF05962">
    <property type="entry name" value="HutD"/>
    <property type="match status" value="1"/>
</dbReference>
<dbReference type="KEGG" id="agm:DCE93_01715"/>
<dbReference type="PANTHER" id="PTHR37943">
    <property type="entry name" value="PROTEIN VES"/>
    <property type="match status" value="1"/>
</dbReference>
<keyword evidence="2" id="KW-1185">Reference proteome</keyword>
<evidence type="ECO:0008006" key="3">
    <source>
        <dbReference type="Google" id="ProtNLM"/>
    </source>
</evidence>